<dbReference type="RefSeq" id="WP_040270215.1">
    <property type="nucleotide sequence ID" value="NZ_JROO01000004.1"/>
</dbReference>
<dbReference type="CDD" id="cd19590">
    <property type="entry name" value="serpin_thermopin-like"/>
    <property type="match status" value="1"/>
</dbReference>
<proteinExistence type="inferred from homology"/>
<dbReference type="AlphaFoldDB" id="A0A0C2JN28"/>
<evidence type="ECO:0000313" key="4">
    <source>
        <dbReference type="Proteomes" id="UP000031675"/>
    </source>
</evidence>
<protein>
    <submittedName>
        <fullName evidence="3">Proteinase inhibitor I4 serpin</fullName>
    </submittedName>
</protein>
<dbReference type="Gene3D" id="2.30.39.10">
    <property type="entry name" value="Alpha-1-antitrypsin, domain 1"/>
    <property type="match status" value="1"/>
</dbReference>
<dbReference type="InterPro" id="IPR042178">
    <property type="entry name" value="Serpin_sf_1"/>
</dbReference>
<dbReference type="Proteomes" id="UP000031675">
    <property type="component" value="Unassembled WGS sequence"/>
</dbReference>
<dbReference type="Gene3D" id="3.30.497.10">
    <property type="entry name" value="Antithrombin, subunit I, domain 2"/>
    <property type="match status" value="1"/>
</dbReference>
<evidence type="ECO:0000313" key="3">
    <source>
        <dbReference type="EMBL" id="KII00341.1"/>
    </source>
</evidence>
<dbReference type="PANTHER" id="PTHR11461">
    <property type="entry name" value="SERINE PROTEASE INHIBITOR, SERPIN"/>
    <property type="match status" value="1"/>
</dbReference>
<accession>A0A0C2JN28</accession>
<evidence type="ECO:0000259" key="2">
    <source>
        <dbReference type="SMART" id="SM00093"/>
    </source>
</evidence>
<keyword evidence="4" id="KW-1185">Reference proteome</keyword>
<name>A0A0C2JN28_9ACTN</name>
<dbReference type="InterPro" id="IPR036186">
    <property type="entry name" value="Serpin_sf"/>
</dbReference>
<dbReference type="InterPro" id="IPR023796">
    <property type="entry name" value="Serpin_dom"/>
</dbReference>
<dbReference type="InterPro" id="IPR042185">
    <property type="entry name" value="Serpin_sf_2"/>
</dbReference>
<dbReference type="PANTHER" id="PTHR11461:SF211">
    <property type="entry name" value="GH10112P-RELATED"/>
    <property type="match status" value="1"/>
</dbReference>
<dbReference type="Pfam" id="PF00079">
    <property type="entry name" value="Serpin"/>
    <property type="match status" value="1"/>
</dbReference>
<dbReference type="SUPFAM" id="SSF56574">
    <property type="entry name" value="Serpins"/>
    <property type="match status" value="1"/>
</dbReference>
<organism evidence="3 4">
    <name type="scientific">Streptomonospora alba</name>
    <dbReference type="NCBI Taxonomy" id="183763"/>
    <lineage>
        <taxon>Bacteria</taxon>
        <taxon>Bacillati</taxon>
        <taxon>Actinomycetota</taxon>
        <taxon>Actinomycetes</taxon>
        <taxon>Streptosporangiales</taxon>
        <taxon>Nocardiopsidaceae</taxon>
        <taxon>Streptomonospora</taxon>
    </lineage>
</organism>
<feature type="domain" description="Serpin" evidence="2">
    <location>
        <begin position="14"/>
        <end position="356"/>
    </location>
</feature>
<dbReference type="GO" id="GO:0005615">
    <property type="term" value="C:extracellular space"/>
    <property type="evidence" value="ECO:0007669"/>
    <property type="project" value="InterPro"/>
</dbReference>
<sequence>MPVSLRPDHLDFALRLDSALARAGLEERAWSPLSVAGALGLVATGARGTTRREFEQLLGRDIRGQLAALDDAASPGPELATSTALWVRDDLPLLAEFETAVRARPDSAVHSADFAGDPERVRREANAEAAEATRGLVEELLLPGDVATSTQALLLNALWVRMRWSEPFDTAATAHKPFHSPSGRNRVPTMRSRARRPYAAAAGWRMATLPAAHDLAMDVLVPDRPEQGTAPTPEALSELYDKAAPADVDLSMPRFEVRSRSALSQPLAAAGASTAFTDRADLTGISPRPLRIDEVVHEAVLRADEKGAEGGAATAVVMRTVAAVAGKPVRFAVDRPFAFVLRRRAAMLFLGAVTEPRDPGPARE</sequence>
<dbReference type="SMART" id="SM00093">
    <property type="entry name" value="SERPIN"/>
    <property type="match status" value="1"/>
</dbReference>
<comment type="caution">
    <text evidence="3">The sequence shown here is derived from an EMBL/GenBank/DDBJ whole genome shotgun (WGS) entry which is preliminary data.</text>
</comment>
<dbReference type="InterPro" id="IPR000215">
    <property type="entry name" value="Serpin_fam"/>
</dbReference>
<dbReference type="EMBL" id="JROO01000004">
    <property type="protein sequence ID" value="KII00341.1"/>
    <property type="molecule type" value="Genomic_DNA"/>
</dbReference>
<comment type="similarity">
    <text evidence="1">Belongs to the serpin family.</text>
</comment>
<reference evidence="4" key="1">
    <citation type="journal article" date="2015" name="Chem. Biol.">
        <title>Structure, bioactivity, and resistance mechanism of streptomonomicin, an unusual lasso Peptide from an understudied halophilic actinomycete.</title>
        <authorList>
            <person name="Metelev M."/>
            <person name="Tietz J.I."/>
            <person name="Melby J.O."/>
            <person name="Blair P.M."/>
            <person name="Zhu L."/>
            <person name="Livnat I."/>
            <person name="Severinov K."/>
            <person name="Mitchell D.A."/>
        </authorList>
    </citation>
    <scope>NUCLEOTIDE SEQUENCE [LARGE SCALE GENOMIC DNA]</scope>
    <source>
        <strain evidence="4">YIM 90003</strain>
    </source>
</reference>
<dbReference type="STRING" id="183763.LP52_01940"/>
<evidence type="ECO:0000256" key="1">
    <source>
        <dbReference type="RuleBase" id="RU000411"/>
    </source>
</evidence>
<gene>
    <name evidence="3" type="ORF">LP52_01940</name>
</gene>
<dbReference type="OrthoDB" id="9764871at2"/>
<dbReference type="GO" id="GO:0004867">
    <property type="term" value="F:serine-type endopeptidase inhibitor activity"/>
    <property type="evidence" value="ECO:0007669"/>
    <property type="project" value="InterPro"/>
</dbReference>